<evidence type="ECO:0000313" key="1">
    <source>
        <dbReference type="EMBL" id="MFC5142342.1"/>
    </source>
</evidence>
<dbReference type="Proteomes" id="UP001596175">
    <property type="component" value="Unassembled WGS sequence"/>
</dbReference>
<gene>
    <name evidence="1" type="ORF">ACFPK1_29230</name>
</gene>
<organism evidence="1 2">
    <name type="scientific">Actinomycetospora rhizophila</name>
    <dbReference type="NCBI Taxonomy" id="1416876"/>
    <lineage>
        <taxon>Bacteria</taxon>
        <taxon>Bacillati</taxon>
        <taxon>Actinomycetota</taxon>
        <taxon>Actinomycetes</taxon>
        <taxon>Pseudonocardiales</taxon>
        <taxon>Pseudonocardiaceae</taxon>
        <taxon>Actinomycetospora</taxon>
    </lineage>
</organism>
<keyword evidence="2" id="KW-1185">Reference proteome</keyword>
<protein>
    <submittedName>
        <fullName evidence="1">Uncharacterized protein</fullName>
    </submittedName>
</protein>
<proteinExistence type="predicted"/>
<dbReference type="RefSeq" id="WP_378024465.1">
    <property type="nucleotide sequence ID" value="NZ_JBHSKG010000023.1"/>
</dbReference>
<accession>A0ABV9ZM03</accession>
<dbReference type="EMBL" id="JBHSKG010000023">
    <property type="protein sequence ID" value="MFC5142342.1"/>
    <property type="molecule type" value="Genomic_DNA"/>
</dbReference>
<sequence>MTHPRGLREGTATTADVLAALAGEIELHEDLARIGLERVDVDPAVERLLRRRLKRSPRGSH</sequence>
<evidence type="ECO:0000313" key="2">
    <source>
        <dbReference type="Proteomes" id="UP001596175"/>
    </source>
</evidence>
<name>A0ABV9ZM03_9PSEU</name>
<comment type="caution">
    <text evidence="1">The sequence shown here is derived from an EMBL/GenBank/DDBJ whole genome shotgun (WGS) entry which is preliminary data.</text>
</comment>
<reference evidence="2" key="1">
    <citation type="journal article" date="2019" name="Int. J. Syst. Evol. Microbiol.">
        <title>The Global Catalogue of Microorganisms (GCM) 10K type strain sequencing project: providing services to taxonomists for standard genome sequencing and annotation.</title>
        <authorList>
            <consortium name="The Broad Institute Genomics Platform"/>
            <consortium name="The Broad Institute Genome Sequencing Center for Infectious Disease"/>
            <person name="Wu L."/>
            <person name="Ma J."/>
        </authorList>
    </citation>
    <scope>NUCLEOTIDE SEQUENCE [LARGE SCALE GENOMIC DNA]</scope>
    <source>
        <strain evidence="2">XZYJ18</strain>
    </source>
</reference>